<dbReference type="AlphaFoldDB" id="A0A9X1N860"/>
<dbReference type="InterPro" id="IPR035992">
    <property type="entry name" value="Ricin_B-like_lectins"/>
</dbReference>
<dbReference type="SUPFAM" id="SSF50370">
    <property type="entry name" value="Ricin B-like lectins"/>
    <property type="match status" value="1"/>
</dbReference>
<dbReference type="Pfam" id="PF00652">
    <property type="entry name" value="Ricin_B_lectin"/>
    <property type="match status" value="1"/>
</dbReference>
<keyword evidence="2" id="KW-1133">Transmembrane helix</keyword>
<evidence type="ECO:0000259" key="3">
    <source>
        <dbReference type="Pfam" id="PF00652"/>
    </source>
</evidence>
<dbReference type="EMBL" id="JAJOMB010000002">
    <property type="protein sequence ID" value="MCD5310262.1"/>
    <property type="molecule type" value="Genomic_DNA"/>
</dbReference>
<dbReference type="Gene3D" id="2.80.10.50">
    <property type="match status" value="1"/>
</dbReference>
<protein>
    <submittedName>
        <fullName evidence="4">RICIN domain-containing protein</fullName>
    </submittedName>
</protein>
<dbReference type="RefSeq" id="WP_231439188.1">
    <property type="nucleotide sequence ID" value="NZ_JAJOMB010000002.1"/>
</dbReference>
<dbReference type="Proteomes" id="UP001138997">
    <property type="component" value="Unassembled WGS sequence"/>
</dbReference>
<dbReference type="CDD" id="cd00161">
    <property type="entry name" value="beta-trefoil_Ricin-like"/>
    <property type="match status" value="1"/>
</dbReference>
<evidence type="ECO:0000256" key="1">
    <source>
        <dbReference type="SAM" id="MobiDB-lite"/>
    </source>
</evidence>
<feature type="domain" description="Ricin B lectin" evidence="3">
    <location>
        <begin position="171"/>
        <end position="310"/>
    </location>
</feature>
<dbReference type="InterPro" id="IPR000772">
    <property type="entry name" value="Ricin_B_lectin"/>
</dbReference>
<reference evidence="4" key="1">
    <citation type="submission" date="2021-11" db="EMBL/GenBank/DDBJ databases">
        <title>Streptomyces corallinus and Kineosporia corallina sp. nov., two new coral-derived marine actinobacteria.</title>
        <authorList>
            <person name="Buangrab K."/>
            <person name="Sutthacheep M."/>
            <person name="Yeemin T."/>
            <person name="Harunari E."/>
            <person name="Igarashi Y."/>
            <person name="Sripreechasak P."/>
            <person name="Kanchanasin P."/>
            <person name="Tanasupawat S."/>
            <person name="Phongsopitanun W."/>
        </authorList>
    </citation>
    <scope>NUCLEOTIDE SEQUENCE</scope>
    <source>
        <strain evidence="4">JCM 31032</strain>
    </source>
</reference>
<evidence type="ECO:0000313" key="5">
    <source>
        <dbReference type="Proteomes" id="UP001138997"/>
    </source>
</evidence>
<evidence type="ECO:0000313" key="4">
    <source>
        <dbReference type="EMBL" id="MCD5310262.1"/>
    </source>
</evidence>
<keyword evidence="5" id="KW-1185">Reference proteome</keyword>
<proteinExistence type="predicted"/>
<comment type="caution">
    <text evidence="4">The sequence shown here is derived from an EMBL/GenBank/DDBJ whole genome shotgun (WGS) entry which is preliminary data.</text>
</comment>
<feature type="compositionally biased region" description="Basic and acidic residues" evidence="1">
    <location>
        <begin position="143"/>
        <end position="161"/>
    </location>
</feature>
<name>A0A9X1N860_9ACTN</name>
<feature type="compositionally biased region" description="Polar residues" evidence="1">
    <location>
        <begin position="78"/>
        <end position="91"/>
    </location>
</feature>
<organism evidence="4 5">
    <name type="scientific">Kineosporia babensis</name>
    <dbReference type="NCBI Taxonomy" id="499548"/>
    <lineage>
        <taxon>Bacteria</taxon>
        <taxon>Bacillati</taxon>
        <taxon>Actinomycetota</taxon>
        <taxon>Actinomycetes</taxon>
        <taxon>Kineosporiales</taxon>
        <taxon>Kineosporiaceae</taxon>
        <taxon>Kineosporia</taxon>
    </lineage>
</organism>
<feature type="region of interest" description="Disordered" evidence="1">
    <location>
        <begin position="1"/>
        <end position="20"/>
    </location>
</feature>
<gene>
    <name evidence="4" type="ORF">LR394_05090</name>
</gene>
<evidence type="ECO:0000256" key="2">
    <source>
        <dbReference type="SAM" id="Phobius"/>
    </source>
</evidence>
<dbReference type="PROSITE" id="PS50231">
    <property type="entry name" value="RICIN_B_LECTIN"/>
    <property type="match status" value="1"/>
</dbReference>
<sequence length="315" mass="33127">MSNPNSVPPENEGPSERQQEFLSSWNKSMVGGRPSIGLPTRGLRGLAVIIASVAAVVGVVLGGVAGVNALANSGDPDPSTNAALTSTNLPTPTAEPSAAEEPTPSATKKLKNTETTEAAEEAPVRTRTVTKEADPTKSPTAKKQTEQEKEKAQEAADKAEESPGTVTKRIGVIRNLVTSYCVDLPGLGAVSENVPLLQTNCYPGKTDNQAYETITQADGTFLLRNVKSQWCLDVPAGGAVDAGTTVVTYTCKFGSDDNQMYKKQAAGNGFFLVNVKTGLCLDPEGTDATNSPVDTQLALNPCSETDNHIWSFDRS</sequence>
<keyword evidence="2" id="KW-0812">Transmembrane</keyword>
<feature type="region of interest" description="Disordered" evidence="1">
    <location>
        <begin position="73"/>
        <end position="165"/>
    </location>
</feature>
<accession>A0A9X1N860</accession>
<feature type="transmembrane region" description="Helical" evidence="2">
    <location>
        <begin position="46"/>
        <end position="71"/>
    </location>
</feature>
<keyword evidence="2" id="KW-0472">Membrane</keyword>